<feature type="compositionally biased region" description="Basic and acidic residues" evidence="1">
    <location>
        <begin position="1"/>
        <end position="10"/>
    </location>
</feature>
<dbReference type="PANTHER" id="PTHR10656:SF69">
    <property type="entry name" value="MAB-21-LIKE HHH_H2TH-LIKE DOMAIN-CONTAINING PROTEIN"/>
    <property type="match status" value="1"/>
</dbReference>
<feature type="compositionally biased region" description="Acidic residues" evidence="1">
    <location>
        <begin position="291"/>
        <end position="304"/>
    </location>
</feature>
<reference evidence="3 4" key="1">
    <citation type="submission" date="2017-06" db="EMBL/GenBank/DDBJ databases">
        <title>Aedes aegypti genome working group (AGWG) sequencing and assembly.</title>
        <authorList>
            <consortium name="Aedes aegypti Genome Working Group (AGWG)"/>
            <person name="Matthews B.J."/>
        </authorList>
    </citation>
    <scope>NUCLEOTIDE SEQUENCE [LARGE SCALE GENOMIC DNA]</scope>
    <source>
        <strain evidence="3 4">LVP_AGWG</strain>
    </source>
</reference>
<dbReference type="FunCoup" id="A0A1S4FME4">
    <property type="interactions" value="2"/>
</dbReference>
<feature type="region of interest" description="Disordered" evidence="1">
    <location>
        <begin position="889"/>
        <end position="986"/>
    </location>
</feature>
<proteinExistence type="predicted"/>
<protein>
    <submittedName>
        <fullName evidence="3">Mab-21 domain-containing protein</fullName>
    </submittedName>
</protein>
<feature type="region of interest" description="Disordered" evidence="1">
    <location>
        <begin position="1"/>
        <end position="88"/>
    </location>
</feature>
<gene>
    <name evidence="3" type="primary">5572004</name>
</gene>
<dbReference type="PANTHER" id="PTHR10656">
    <property type="entry name" value="CELL FATE DETERMINING PROTEIN MAB21-RELATED"/>
    <property type="match status" value="1"/>
</dbReference>
<dbReference type="SMART" id="SM01265">
    <property type="entry name" value="Mab-21"/>
    <property type="match status" value="1"/>
</dbReference>
<feature type="compositionally biased region" description="Polar residues" evidence="1">
    <location>
        <begin position="271"/>
        <end position="283"/>
    </location>
</feature>
<evidence type="ECO:0000313" key="4">
    <source>
        <dbReference type="Proteomes" id="UP000008820"/>
    </source>
</evidence>
<feature type="compositionally biased region" description="Polar residues" evidence="1">
    <location>
        <begin position="920"/>
        <end position="937"/>
    </location>
</feature>
<evidence type="ECO:0000259" key="2">
    <source>
        <dbReference type="Pfam" id="PF20266"/>
    </source>
</evidence>
<dbReference type="Proteomes" id="UP000008820">
    <property type="component" value="Chromosome 1"/>
</dbReference>
<dbReference type="Pfam" id="PF20266">
    <property type="entry name" value="Mab-21_C"/>
    <property type="match status" value="1"/>
</dbReference>
<feature type="domain" description="Mab-21-like HhH/H2TH-like" evidence="2">
    <location>
        <begin position="585"/>
        <end position="671"/>
    </location>
</feature>
<evidence type="ECO:0000256" key="1">
    <source>
        <dbReference type="SAM" id="MobiDB-lite"/>
    </source>
</evidence>
<organism evidence="3 4">
    <name type="scientific">Aedes aegypti</name>
    <name type="common">Yellowfever mosquito</name>
    <name type="synonym">Culex aegypti</name>
    <dbReference type="NCBI Taxonomy" id="7159"/>
    <lineage>
        <taxon>Eukaryota</taxon>
        <taxon>Metazoa</taxon>
        <taxon>Ecdysozoa</taxon>
        <taxon>Arthropoda</taxon>
        <taxon>Hexapoda</taxon>
        <taxon>Insecta</taxon>
        <taxon>Pterygota</taxon>
        <taxon>Neoptera</taxon>
        <taxon>Endopterygota</taxon>
        <taxon>Diptera</taxon>
        <taxon>Nematocera</taxon>
        <taxon>Culicoidea</taxon>
        <taxon>Culicidae</taxon>
        <taxon>Culicinae</taxon>
        <taxon>Aedini</taxon>
        <taxon>Aedes</taxon>
        <taxon>Stegomyia</taxon>
    </lineage>
</organism>
<accession>A0A1S4FME4</accession>
<feature type="compositionally biased region" description="Basic residues" evidence="1">
    <location>
        <begin position="903"/>
        <end position="918"/>
    </location>
</feature>
<dbReference type="AlphaFoldDB" id="A0A1S4FME4"/>
<dbReference type="EnsemblMetazoa" id="AAEL009477-RA">
    <property type="protein sequence ID" value="AAEL009477-PA"/>
    <property type="gene ID" value="AAEL009477"/>
</dbReference>
<feature type="region of interest" description="Disordered" evidence="1">
    <location>
        <begin position="271"/>
        <end position="305"/>
    </location>
</feature>
<dbReference type="OrthoDB" id="6112914at2759"/>
<dbReference type="VEuPathDB" id="VectorBase:AAEL009477"/>
<dbReference type="InterPro" id="IPR046906">
    <property type="entry name" value="Mab-21_HhH/H2TH-like"/>
</dbReference>
<reference evidence="3" key="2">
    <citation type="submission" date="2020-05" db="UniProtKB">
        <authorList>
            <consortium name="EnsemblMetazoa"/>
        </authorList>
    </citation>
    <scope>IDENTIFICATION</scope>
    <source>
        <strain evidence="3">LVP_AGWG</strain>
    </source>
</reference>
<feature type="compositionally biased region" description="Low complexity" evidence="1">
    <location>
        <begin position="958"/>
        <end position="969"/>
    </location>
</feature>
<feature type="compositionally biased region" description="Basic and acidic residues" evidence="1">
    <location>
        <begin position="27"/>
        <end position="53"/>
    </location>
</feature>
<dbReference type="Gene3D" id="1.10.1410.40">
    <property type="match status" value="1"/>
</dbReference>
<dbReference type="InParanoid" id="A0A1S4FME4"/>
<name>A0A1S4FME4_AEDAE</name>
<dbReference type="InterPro" id="IPR024810">
    <property type="entry name" value="MAB21L/cGLR"/>
</dbReference>
<keyword evidence="4" id="KW-1185">Reference proteome</keyword>
<evidence type="ECO:0000313" key="3">
    <source>
        <dbReference type="EnsemblMetazoa" id="AAEL009477-PA"/>
    </source>
</evidence>
<sequence>MGHSTSKERSTPNNPWEAEIARKKRREQNAKERAAEHKRLEKQQKRAEKEAKRKSDKKKRKSKLDDLKDTEPPPIVRKSKAQLEESDYDSEAIRRMKEQLAFNSDIFVLNQLLLGVQFYGNYERDMWDAVERNRREENDRNGKISRHCKTVILPDRLQEAVDQRVKFLAKHGPQKNKLQPLHTQTCYVIHENIEISNPGETSVYSILTDAPVYKLELEDGFDEKIGGKRKSSNVHYGYVKLKSVEYIKPNNPSPLDVIDRANAAIYGESSGLNRNTLKQGNAKSSSISDSDTMDEEDDDEDEVNDAPIVNFGKLKFRDSIAIKMPKLTNGGGIYGTNSLLNPSTSTSSTSPPSSEYDYAYITAINTHQPLSVMKSVNDDQPISTTVLPDYCVTTINCSSELNQGYYSDDESDADKLLYLAKNGLPMKSNPTEYVTERKQYLNSKGFLAYFINLFQDTLAYDLGIKKENLDNATWKGAIIYCDQWEIVPAVVCPWPREASEWIQRKREVKVNPLTKQKFQWPTAPMIQKVKSFGCHVIPTGYAPKVGTNRHRQLEWKIVFPEAERYLESCLTNTQVKIYMLTKLLLKTFVDPALVTNMNMFGNEHLRAHLFWQCESNYAAWPEDYIGEALLRFLNGLLDRIKTHKLPDYFLPSRNLFENIPERVLVELHKRIFRITENPVMHLMIALRNMKLPGGQTTFYPKLKIKRIYSVMIIDNPLKIVNPRFRDENENLAAEDSAAEDQEKEVAVGMIAYFNEQEVESRKQRTRIVRFMEAEKKKIEQQEERRVSTDSIDLMFCFNFQFNPLKHMENLRRQLIYNIFVQHFIEMAQVSYVFRSLNQGLIYLKQAERICSLLTDDHGIEESRQFLTKIFSVRNELLKAINNASYRPALPKRASSAVQSPQQRRIRMKSPKQNGRKGRPSYSNVSPDSHSQENTPRQTPERIRKRSARQVATTAQVHSPVRTSPPTSTSDEQEDISRLLGNITIGA</sequence>